<protein>
    <submittedName>
        <fullName evidence="2">Serine hydrolase</fullName>
    </submittedName>
</protein>
<dbReference type="AlphaFoldDB" id="A0A363NWG7"/>
<sequence length="412" mass="46019">MYRQILTFIASQVILTSSAQIPLLEKRVDDLSNRLIANKEVAGGNVLLIKDGKTVYNKAFGYADVATKQPMQTNHIFRIASQTKAITSIGVMMLWEEGKFLLDDPISKYIPAFKTPNVLDKFNPIDSSYTTVPAQREITIRDLLRHTSGIGYPSITDDSRIQAIYKKSGVLSGIGSKALLKNQIEILAKMPLLHQPGDQFTYGLNTDLLGFLIQVVSGLPLDEFFHKRIFEPLEMNDTHFTIPLSKANRLVSISEKTTKGFEKVNHPIYGNSPVNYPLEKGIVLSGGAGLSSTTEDYAKFLQMLLSKGIYKGKKFLSSKTIALITTNQLSDNTISKGDPDFRFGLGFWLVTDENKFIHSANVGTFFWGGAFNTHYWVDPKENIIGLVFTQEYLPASYWDLGTLYKNVVYSSL</sequence>
<accession>A0A363NWG7</accession>
<dbReference type="PANTHER" id="PTHR43283:SF3">
    <property type="entry name" value="BETA-LACTAMASE FAMILY PROTEIN (AFU_ORTHOLOGUE AFUA_5G07500)"/>
    <property type="match status" value="1"/>
</dbReference>
<feature type="domain" description="Beta-lactamase-related" evidence="1">
    <location>
        <begin position="35"/>
        <end position="393"/>
    </location>
</feature>
<dbReference type="EMBL" id="QCXX01000002">
    <property type="protein sequence ID" value="PUV25063.1"/>
    <property type="molecule type" value="Genomic_DNA"/>
</dbReference>
<dbReference type="GO" id="GO:0016787">
    <property type="term" value="F:hydrolase activity"/>
    <property type="evidence" value="ECO:0007669"/>
    <property type="project" value="UniProtKB-KW"/>
</dbReference>
<dbReference type="InterPro" id="IPR050789">
    <property type="entry name" value="Diverse_Enzym_Activities"/>
</dbReference>
<gene>
    <name evidence="2" type="ORF">DCO56_08970</name>
</gene>
<evidence type="ECO:0000313" key="3">
    <source>
        <dbReference type="Proteomes" id="UP000250831"/>
    </source>
</evidence>
<comment type="caution">
    <text evidence="2">The sequence shown here is derived from an EMBL/GenBank/DDBJ whole genome shotgun (WGS) entry which is preliminary data.</text>
</comment>
<dbReference type="Gene3D" id="3.40.710.10">
    <property type="entry name" value="DD-peptidase/beta-lactamase superfamily"/>
    <property type="match status" value="1"/>
</dbReference>
<dbReference type="OrthoDB" id="846150at2"/>
<evidence type="ECO:0000313" key="2">
    <source>
        <dbReference type="EMBL" id="PUV25063.1"/>
    </source>
</evidence>
<organism evidence="2 3">
    <name type="scientific">Sphingobacterium athyrii</name>
    <dbReference type="NCBI Taxonomy" id="2152717"/>
    <lineage>
        <taxon>Bacteria</taxon>
        <taxon>Pseudomonadati</taxon>
        <taxon>Bacteroidota</taxon>
        <taxon>Sphingobacteriia</taxon>
        <taxon>Sphingobacteriales</taxon>
        <taxon>Sphingobacteriaceae</taxon>
        <taxon>Sphingobacterium</taxon>
    </lineage>
</organism>
<dbReference type="InterPro" id="IPR001466">
    <property type="entry name" value="Beta-lactam-related"/>
</dbReference>
<dbReference type="InterPro" id="IPR012338">
    <property type="entry name" value="Beta-lactam/transpept-like"/>
</dbReference>
<dbReference type="SUPFAM" id="SSF56601">
    <property type="entry name" value="beta-lactamase/transpeptidase-like"/>
    <property type="match status" value="1"/>
</dbReference>
<reference evidence="2 3" key="1">
    <citation type="submission" date="2018-04" db="EMBL/GenBank/DDBJ databases">
        <title>Sphingobacterium sp. M46 Genome.</title>
        <authorList>
            <person name="Cheng J."/>
            <person name="Li Y."/>
        </authorList>
    </citation>
    <scope>NUCLEOTIDE SEQUENCE [LARGE SCALE GENOMIC DNA]</scope>
    <source>
        <strain evidence="2 3">M46</strain>
    </source>
</reference>
<dbReference type="PANTHER" id="PTHR43283">
    <property type="entry name" value="BETA-LACTAMASE-RELATED"/>
    <property type="match status" value="1"/>
</dbReference>
<keyword evidence="3" id="KW-1185">Reference proteome</keyword>
<keyword evidence="2" id="KW-0378">Hydrolase</keyword>
<name>A0A363NWG7_9SPHI</name>
<dbReference type="Pfam" id="PF00144">
    <property type="entry name" value="Beta-lactamase"/>
    <property type="match status" value="1"/>
</dbReference>
<dbReference type="Proteomes" id="UP000250831">
    <property type="component" value="Unassembled WGS sequence"/>
</dbReference>
<evidence type="ECO:0000259" key="1">
    <source>
        <dbReference type="Pfam" id="PF00144"/>
    </source>
</evidence>
<proteinExistence type="predicted"/>